<dbReference type="OrthoDB" id="102880at2759"/>
<reference evidence="1 2" key="1">
    <citation type="submission" date="2013-11" db="EMBL/GenBank/DDBJ databases">
        <title>The Genome Sequence of Phytophthora parasitica P1976.</title>
        <authorList>
            <consortium name="The Broad Institute Genomics Platform"/>
            <person name="Russ C."/>
            <person name="Tyler B."/>
            <person name="Panabieres F."/>
            <person name="Shan W."/>
            <person name="Tripathy S."/>
            <person name="Grunwald N."/>
            <person name="Machado M."/>
            <person name="Johnson C.S."/>
            <person name="Walker B."/>
            <person name="Young S."/>
            <person name="Zeng Q."/>
            <person name="Gargeya S."/>
            <person name="Fitzgerald M."/>
            <person name="Haas B."/>
            <person name="Abouelleil A."/>
            <person name="Allen A.W."/>
            <person name="Alvarado L."/>
            <person name="Arachchi H.M."/>
            <person name="Berlin A.M."/>
            <person name="Chapman S.B."/>
            <person name="Gainer-Dewar J."/>
            <person name="Goldberg J."/>
            <person name="Griggs A."/>
            <person name="Gujja S."/>
            <person name="Hansen M."/>
            <person name="Howarth C."/>
            <person name="Imamovic A."/>
            <person name="Ireland A."/>
            <person name="Larimer J."/>
            <person name="McCowan C."/>
            <person name="Murphy C."/>
            <person name="Pearson M."/>
            <person name="Poon T.W."/>
            <person name="Priest M."/>
            <person name="Roberts A."/>
            <person name="Saif S."/>
            <person name="Shea T."/>
            <person name="Sisk P."/>
            <person name="Sykes S."/>
            <person name="Wortman J."/>
            <person name="Nusbaum C."/>
            <person name="Birren B."/>
        </authorList>
    </citation>
    <scope>NUCLEOTIDE SEQUENCE [LARGE SCALE GENOMIC DNA]</scope>
    <source>
        <strain evidence="1 2">P1976</strain>
    </source>
</reference>
<evidence type="ECO:0000313" key="2">
    <source>
        <dbReference type="Proteomes" id="UP000028582"/>
    </source>
</evidence>
<evidence type="ECO:0000313" key="1">
    <source>
        <dbReference type="EMBL" id="ETO86034.1"/>
    </source>
</evidence>
<name>A0A081B4H3_PHYNI</name>
<organism evidence="1 2">
    <name type="scientific">Phytophthora nicotianae P1976</name>
    <dbReference type="NCBI Taxonomy" id="1317066"/>
    <lineage>
        <taxon>Eukaryota</taxon>
        <taxon>Sar</taxon>
        <taxon>Stramenopiles</taxon>
        <taxon>Oomycota</taxon>
        <taxon>Peronosporomycetes</taxon>
        <taxon>Peronosporales</taxon>
        <taxon>Peronosporaceae</taxon>
        <taxon>Phytophthora</taxon>
    </lineage>
</organism>
<accession>A0A081B4H3</accession>
<proteinExistence type="predicted"/>
<dbReference type="AlphaFoldDB" id="A0A081B4H3"/>
<gene>
    <name evidence="1" type="ORF">F444_00381</name>
</gene>
<comment type="caution">
    <text evidence="1">The sequence shown here is derived from an EMBL/GenBank/DDBJ whole genome shotgun (WGS) entry which is preliminary data.</text>
</comment>
<dbReference type="Proteomes" id="UP000028582">
    <property type="component" value="Unassembled WGS sequence"/>
</dbReference>
<protein>
    <submittedName>
        <fullName evidence="1">Uncharacterized protein</fullName>
    </submittedName>
</protein>
<dbReference type="EMBL" id="ANJA01000092">
    <property type="protein sequence ID" value="ETO86034.1"/>
    <property type="molecule type" value="Genomic_DNA"/>
</dbReference>
<sequence length="401" mass="45887">MFSPKESAILLELLDGPNILLDTDLIGNEEGVVAPASRTRRSYRSVKSNVPYSTGLQRRRKGEIAALRMQKQELSAKLKYLTEASSRLSHRKKMLGEHHEQPKWRDRALGNWCERRCSVRMNVELKKMYAQQLQLLNSMREALGKNGVLEGLKFVEQFQPTADRPFFLGDTSEPMLAELSSNLAQMHLRADQKMPILGNSPSVTLSTRTKHHGLCETRIETSSITPLVCSAQEAERILLHHITKSSVKQAFDFNEKQSSREEQTAHGRSCVTHLYIQNDKLDAPRYANAFGVYRKFEDRNRIDLVGQVRWFIPSDHLQLDEQYWTVIEPLPAEPERFCVVRAYCQLEGRSACTGVGSQQKETRDHVMEVIAKKSRQYLQFMQSTFLDQVDPIMQPSPVMPA</sequence>